<dbReference type="Pfam" id="PF13416">
    <property type="entry name" value="SBP_bac_8"/>
    <property type="match status" value="1"/>
</dbReference>
<dbReference type="PANTHER" id="PTHR30061">
    <property type="entry name" value="MALTOSE-BINDING PERIPLASMIC PROTEIN"/>
    <property type="match status" value="1"/>
</dbReference>
<evidence type="ECO:0000256" key="4">
    <source>
        <dbReference type="ARBA" id="ARBA00022729"/>
    </source>
</evidence>
<dbReference type="InterPro" id="IPR006060">
    <property type="entry name" value="Maltose/Cyclodextrin-bd"/>
</dbReference>
<dbReference type="EMBL" id="ACIL03000013">
    <property type="protein sequence ID" value="ESL03109.1"/>
    <property type="molecule type" value="Genomic_DNA"/>
</dbReference>
<keyword evidence="2 5" id="KW-0813">Transport</keyword>
<dbReference type="OrthoDB" id="9766758at2"/>
<keyword evidence="4 5" id="KW-0732">Signal</keyword>
<dbReference type="InterPro" id="IPR006059">
    <property type="entry name" value="SBP"/>
</dbReference>
<dbReference type="PRINTS" id="PR00181">
    <property type="entry name" value="MALTOSEBP"/>
</dbReference>
<dbReference type="Proteomes" id="UP000018227">
    <property type="component" value="Unassembled WGS sequence"/>
</dbReference>
<dbReference type="GO" id="GO:0015144">
    <property type="term" value="F:carbohydrate transmembrane transporter activity"/>
    <property type="evidence" value="ECO:0007669"/>
    <property type="project" value="InterPro"/>
</dbReference>
<feature type="chain" id="PRO_5039753121" description="Maltodextrin-binding protein" evidence="5">
    <location>
        <begin position="21"/>
        <end position="437"/>
    </location>
</feature>
<comment type="caution">
    <text evidence="7">The sequence shown here is derived from an EMBL/GenBank/DDBJ whole genome shotgun (WGS) entry which is preliminary data.</text>
</comment>
<dbReference type="STRING" id="592026.GCWU0000282_001982"/>
<dbReference type="PANTHER" id="PTHR30061:SF50">
    <property type="entry name" value="MALTOSE_MALTODEXTRIN-BINDING PERIPLASMIC PROTEIN"/>
    <property type="match status" value="1"/>
</dbReference>
<dbReference type="Gene3D" id="3.40.190.10">
    <property type="entry name" value="Periplasmic binding protein-like II"/>
    <property type="match status" value="2"/>
</dbReference>
<evidence type="ECO:0000256" key="2">
    <source>
        <dbReference type="ARBA" id="ARBA00022448"/>
    </source>
</evidence>
<evidence type="ECO:0000313" key="8">
    <source>
        <dbReference type="Proteomes" id="UP000018227"/>
    </source>
</evidence>
<name>V2XLT5_9FIRM</name>
<dbReference type="AlphaFoldDB" id="V2XLT5"/>
<reference evidence="7 8" key="1">
    <citation type="submission" date="2013-06" db="EMBL/GenBank/DDBJ databases">
        <authorList>
            <person name="Weinstock G."/>
            <person name="Sodergren E."/>
            <person name="Clifton S."/>
            <person name="Fulton L."/>
            <person name="Fulton B."/>
            <person name="Courtney L."/>
            <person name="Fronick C."/>
            <person name="Harrison M."/>
            <person name="Strong C."/>
            <person name="Farmer C."/>
            <person name="Delahaunty K."/>
            <person name="Markovic C."/>
            <person name="Hall O."/>
            <person name="Minx P."/>
            <person name="Tomlinson C."/>
            <person name="Mitreva M."/>
            <person name="Nelson J."/>
            <person name="Hou S."/>
            <person name="Wollam A."/>
            <person name="Pepin K.H."/>
            <person name="Johnson M."/>
            <person name="Bhonagiri V."/>
            <person name="Nash W.E."/>
            <person name="Warren W."/>
            <person name="Chinwalla A."/>
            <person name="Mardis E.R."/>
            <person name="Wilson R.K."/>
        </authorList>
    </citation>
    <scope>NUCLEOTIDE SEQUENCE [LARGE SCALE GENOMIC DNA]</scope>
    <source>
        <strain evidence="7 8">ATCC 51271</strain>
    </source>
</reference>
<evidence type="ECO:0000256" key="1">
    <source>
        <dbReference type="ARBA" id="ARBA00008520"/>
    </source>
</evidence>
<dbReference type="HOGENOM" id="CLU_031285_17_2_9"/>
<accession>V2XLT5</accession>
<evidence type="ECO:0000256" key="5">
    <source>
        <dbReference type="RuleBase" id="RU365005"/>
    </source>
</evidence>
<dbReference type="PROSITE" id="PS51257">
    <property type="entry name" value="PROKAR_LIPOPROTEIN"/>
    <property type="match status" value="1"/>
</dbReference>
<evidence type="ECO:0000256" key="3">
    <source>
        <dbReference type="ARBA" id="ARBA00022597"/>
    </source>
</evidence>
<comment type="similarity">
    <text evidence="1 5">Belongs to the bacterial solute-binding protein 1 family.</text>
</comment>
<dbReference type="GO" id="GO:0015768">
    <property type="term" value="P:maltose transport"/>
    <property type="evidence" value="ECO:0007669"/>
    <property type="project" value="TreeGrafter"/>
</dbReference>
<organism evidence="7 8">
    <name type="scientific">Catonella morbi ATCC 51271</name>
    <dbReference type="NCBI Taxonomy" id="592026"/>
    <lineage>
        <taxon>Bacteria</taxon>
        <taxon>Bacillati</taxon>
        <taxon>Bacillota</taxon>
        <taxon>Clostridia</taxon>
        <taxon>Lachnospirales</taxon>
        <taxon>Lachnospiraceae</taxon>
        <taxon>Catonella</taxon>
    </lineage>
</organism>
<proteinExistence type="inferred from homology"/>
<keyword evidence="3 5" id="KW-0762">Sugar transport</keyword>
<keyword evidence="5" id="KW-1003">Cell membrane</keyword>
<evidence type="ECO:0000256" key="6">
    <source>
        <dbReference type="SAM" id="MobiDB-lite"/>
    </source>
</evidence>
<gene>
    <name evidence="7" type="ORF">GCWU0000282_001982</name>
</gene>
<sequence length="437" mass="47065">MKKRMVLMLAALICVNTLVACGTTKSGTTSDKQTVSAEKATGGKSQKMSAEATKPETSGDTTTVKIWHDGNEAIMQTITDEVNARLAGDNIRVQFEKKTDMPSQLKLYGTDVANGPDMYFYAHDVLGSFVAMDLLAPLSDVTDVDKLLADELPMTVKAGQLKDVQYLLPVYFETLLFIYNKELWEGTVPSTTDEMYKYMETHTDVDKGIYAVVNQHTNAYNVSPFINGFGGYVINEDAKPGFTDLNTIKAVEYNKKFGVLQADGDYNTVTTLFNEKKAAAIIGGPWLTSGIEEAGINYGVASLSDIKLPNGKGMAPFSGVQGVGVLKVALEKKKDAIAKVLTAMSTPEVGIALANKAGCAPANSKAYDNADVKANEMITAIQRTASTAQPMPNIPEMSVMWGPAESFLVAVNKNGEDITKAAEQAQKAAEQAIKDMQ</sequence>
<dbReference type="GO" id="GO:1901982">
    <property type="term" value="F:maltose binding"/>
    <property type="evidence" value="ECO:0007669"/>
    <property type="project" value="TreeGrafter"/>
</dbReference>
<feature type="signal peptide" evidence="5">
    <location>
        <begin position="1"/>
        <end position="20"/>
    </location>
</feature>
<evidence type="ECO:0000313" key="7">
    <source>
        <dbReference type="EMBL" id="ESL03109.1"/>
    </source>
</evidence>
<dbReference type="GO" id="GO:0042956">
    <property type="term" value="P:maltodextrin transmembrane transport"/>
    <property type="evidence" value="ECO:0007669"/>
    <property type="project" value="TreeGrafter"/>
</dbReference>
<feature type="region of interest" description="Disordered" evidence="6">
    <location>
        <begin position="25"/>
        <end position="61"/>
    </location>
</feature>
<keyword evidence="8" id="KW-1185">Reference proteome</keyword>
<keyword evidence="5" id="KW-0472">Membrane</keyword>
<dbReference type="SUPFAM" id="SSF53850">
    <property type="entry name" value="Periplasmic binding protein-like II"/>
    <property type="match status" value="1"/>
</dbReference>
<dbReference type="eggNOG" id="COG2182">
    <property type="taxonomic scope" value="Bacteria"/>
</dbReference>
<comment type="subcellular location">
    <subcellularLocation>
        <location evidence="5">Cell membrane</location>
        <topology evidence="5">Lipid-anchor</topology>
    </subcellularLocation>
</comment>
<protein>
    <recommendedName>
        <fullName evidence="5">Maltodextrin-binding protein</fullName>
    </recommendedName>
</protein>
<dbReference type="RefSeq" id="WP_023354851.1">
    <property type="nucleotide sequence ID" value="NZ_KI535368.1"/>
</dbReference>
<dbReference type="GO" id="GO:0055052">
    <property type="term" value="C:ATP-binding cassette (ABC) transporter complex, substrate-binding subunit-containing"/>
    <property type="evidence" value="ECO:0007669"/>
    <property type="project" value="TreeGrafter"/>
</dbReference>
<feature type="compositionally biased region" description="Polar residues" evidence="6">
    <location>
        <begin position="25"/>
        <end position="36"/>
    </location>
</feature>
<keyword evidence="5" id="KW-0449">Lipoprotein</keyword>